<accession>A0A8S4GCJ9</accession>
<evidence type="ECO:0000256" key="2">
    <source>
        <dbReference type="ARBA" id="ARBA00011738"/>
    </source>
</evidence>
<keyword evidence="7" id="KW-0732">Signal</keyword>
<keyword evidence="5" id="KW-0326">Glycosidase</keyword>
<name>A0A8S4GCJ9_PLUXY</name>
<evidence type="ECO:0000256" key="4">
    <source>
        <dbReference type="ARBA" id="ARBA00023180"/>
    </source>
</evidence>
<dbReference type="FunFam" id="3.20.20.80:FF:000013">
    <property type="entry name" value="lactase-phlorizin hydrolase"/>
    <property type="match status" value="1"/>
</dbReference>
<evidence type="ECO:0000256" key="7">
    <source>
        <dbReference type="SAM" id="SignalP"/>
    </source>
</evidence>
<feature type="signal peptide" evidence="7">
    <location>
        <begin position="1"/>
        <end position="22"/>
    </location>
</feature>
<dbReference type="PROSITE" id="PS00653">
    <property type="entry name" value="GLYCOSYL_HYDROL_F1_2"/>
    <property type="match status" value="1"/>
</dbReference>
<dbReference type="InterPro" id="IPR001360">
    <property type="entry name" value="Glyco_hydro_1"/>
</dbReference>
<comment type="similarity">
    <text evidence="1 6">Belongs to the glycosyl hydrolase 1 family.</text>
</comment>
<dbReference type="GO" id="GO:0005975">
    <property type="term" value="P:carbohydrate metabolic process"/>
    <property type="evidence" value="ECO:0007669"/>
    <property type="project" value="InterPro"/>
</dbReference>
<organism evidence="8 9">
    <name type="scientific">Plutella xylostella</name>
    <name type="common">Diamondback moth</name>
    <name type="synonym">Plutella maculipennis</name>
    <dbReference type="NCBI Taxonomy" id="51655"/>
    <lineage>
        <taxon>Eukaryota</taxon>
        <taxon>Metazoa</taxon>
        <taxon>Ecdysozoa</taxon>
        <taxon>Arthropoda</taxon>
        <taxon>Hexapoda</taxon>
        <taxon>Insecta</taxon>
        <taxon>Pterygota</taxon>
        <taxon>Neoptera</taxon>
        <taxon>Endopterygota</taxon>
        <taxon>Lepidoptera</taxon>
        <taxon>Glossata</taxon>
        <taxon>Ditrysia</taxon>
        <taxon>Yponomeutoidea</taxon>
        <taxon>Plutellidae</taxon>
        <taxon>Plutella</taxon>
    </lineage>
</organism>
<evidence type="ECO:0000256" key="5">
    <source>
        <dbReference type="ARBA" id="ARBA00023295"/>
    </source>
</evidence>
<keyword evidence="4" id="KW-0325">Glycoprotein</keyword>
<dbReference type="InterPro" id="IPR017853">
    <property type="entry name" value="GH"/>
</dbReference>
<dbReference type="PANTHER" id="PTHR10353:SF36">
    <property type="entry name" value="LP05116P"/>
    <property type="match status" value="1"/>
</dbReference>
<dbReference type="Gene3D" id="3.20.20.80">
    <property type="entry name" value="Glycosidases"/>
    <property type="match status" value="1"/>
</dbReference>
<evidence type="ECO:0000256" key="3">
    <source>
        <dbReference type="ARBA" id="ARBA00022801"/>
    </source>
</evidence>
<comment type="subunit">
    <text evidence="2">Homodimer.</text>
</comment>
<dbReference type="SUPFAM" id="SSF51445">
    <property type="entry name" value="(Trans)glycosidases"/>
    <property type="match status" value="1"/>
</dbReference>
<dbReference type="EMBL" id="CAJHNJ030000491">
    <property type="protein sequence ID" value="CAG9138060.1"/>
    <property type="molecule type" value="Genomic_DNA"/>
</dbReference>
<reference evidence="8" key="1">
    <citation type="submission" date="2020-11" db="EMBL/GenBank/DDBJ databases">
        <authorList>
            <person name="Whiteford S."/>
        </authorList>
    </citation>
    <scope>NUCLEOTIDE SEQUENCE</scope>
</reference>
<evidence type="ECO:0000256" key="6">
    <source>
        <dbReference type="RuleBase" id="RU003690"/>
    </source>
</evidence>
<dbReference type="PANTHER" id="PTHR10353">
    <property type="entry name" value="GLYCOSYL HYDROLASE"/>
    <property type="match status" value="1"/>
</dbReference>
<dbReference type="AlphaFoldDB" id="A0A8S4GCJ9"/>
<evidence type="ECO:0000256" key="1">
    <source>
        <dbReference type="ARBA" id="ARBA00010838"/>
    </source>
</evidence>
<proteinExistence type="inferred from homology"/>
<feature type="chain" id="PRO_5035876086" evidence="7">
    <location>
        <begin position="23"/>
        <end position="579"/>
    </location>
</feature>
<sequence length="579" mass="65729">MTVNLFVILCSLVLWVDNGVHSLQKPVRKFPEGFKFGAATAAYQVEGAWNEDGKGPSIWDDLTHTDPSPISDGSTGDVAADTYHLWKSDVELMKQLGLDFYRFSISWSRILPTGFPDQINQKGVDYYDNLITELLKNKIEPMVTLYHWDLPSNLQKLGGFANPLIVEWFEQYARVVFDKFGDKVKYWITINEPKQICYEGYGSTAKAPRLNMTGIAEYICAKNVLLSHAKVYHLYDENYRYKQNGQIGISVSCTWYEPASDTIEDHQAAEDARQFDWGQYIHPIFSKTGDFPLSLKNNVRLRSKEQGFLRSRLPVLSSEEIVYIRGSSDFLGINSYTTKLTYRDASLEGMYPVPSYMDDMSAVMVKDASWPQAQSSWLQSVPWGFYKILTQVRYLYDNPAVWITENGWSTSGGLIDNDRVKYYRTYLGALLDAVEEGSNIKGYTAWSLFDNFEWMSGYADKFGIFEVDFKDPKRTRTPRKSAHVYKEIIRSRSLDMNYDVDDKTVVAPTQVVEKDYVEDAKALAMPHAIVTCPSGASNALTCMPARIALKRIVQVQPDAVIAYKTTQQATPNALKGSSI</sequence>
<comment type="caution">
    <text evidence="8">The sequence shown here is derived from an EMBL/GenBank/DDBJ whole genome shotgun (WGS) entry which is preliminary data.</text>
</comment>
<keyword evidence="3" id="KW-0378">Hydrolase</keyword>
<dbReference type="GO" id="GO:0008422">
    <property type="term" value="F:beta-glucosidase activity"/>
    <property type="evidence" value="ECO:0007669"/>
    <property type="project" value="TreeGrafter"/>
</dbReference>
<gene>
    <name evidence="8" type="ORF">PLXY2_LOCUS16319</name>
</gene>
<dbReference type="InterPro" id="IPR033132">
    <property type="entry name" value="GH_1_N_CS"/>
</dbReference>
<evidence type="ECO:0000313" key="8">
    <source>
        <dbReference type="EMBL" id="CAG9138060.1"/>
    </source>
</evidence>
<dbReference type="PRINTS" id="PR00131">
    <property type="entry name" value="GLHYDRLASE1"/>
</dbReference>
<dbReference type="Pfam" id="PF00232">
    <property type="entry name" value="Glyco_hydro_1"/>
    <property type="match status" value="1"/>
</dbReference>
<keyword evidence="9" id="KW-1185">Reference proteome</keyword>
<evidence type="ECO:0000313" key="9">
    <source>
        <dbReference type="Proteomes" id="UP000653454"/>
    </source>
</evidence>
<dbReference type="Proteomes" id="UP000653454">
    <property type="component" value="Unassembled WGS sequence"/>
</dbReference>
<protein>
    <submittedName>
        <fullName evidence="8">(diamondback moth) hypothetical protein</fullName>
    </submittedName>
</protein>